<gene>
    <name evidence="2" type="ORF">FHP25_15010</name>
</gene>
<dbReference type="OrthoDB" id="7960163at2"/>
<dbReference type="InterPro" id="IPR009057">
    <property type="entry name" value="Homeodomain-like_sf"/>
</dbReference>
<dbReference type="EMBL" id="VDUZ01000015">
    <property type="protein sequence ID" value="TXL75186.1"/>
    <property type="molecule type" value="Genomic_DNA"/>
</dbReference>
<reference evidence="2 3" key="1">
    <citation type="submission" date="2019-06" db="EMBL/GenBank/DDBJ databases">
        <title>New taxonomy in bacterial strain CC-CFT640, isolated from vineyard.</title>
        <authorList>
            <person name="Lin S.-Y."/>
            <person name="Tsai C.-F."/>
            <person name="Young C.-C."/>
        </authorList>
    </citation>
    <scope>NUCLEOTIDE SEQUENCE [LARGE SCALE GENOMIC DNA]</scope>
    <source>
        <strain evidence="2 3">CC-CFT640</strain>
    </source>
</reference>
<name>A0A5C8PN33_9HYPH</name>
<organism evidence="2 3">
    <name type="scientific">Vineibacter terrae</name>
    <dbReference type="NCBI Taxonomy" id="2586908"/>
    <lineage>
        <taxon>Bacteria</taxon>
        <taxon>Pseudomonadati</taxon>
        <taxon>Pseudomonadota</taxon>
        <taxon>Alphaproteobacteria</taxon>
        <taxon>Hyphomicrobiales</taxon>
        <taxon>Vineibacter</taxon>
    </lineage>
</organism>
<sequence length="230" mass="24442">MSFAAPVQNVPGMSPSTLEAPHAADSANGAGGLATPCPQLQVPISRTLALPAGAIDPGTTGAAVNDARQAPSGADPLRALRGLPADGIAAACPRFRAAIMGTVFEGDAAPTAAHSLLLKLVVVARLEAGERLGTLARRLKLRRQLLYDWRDRFRRGGADALRGPGRPRLPTVSATGGRDLARARQRIAVLERELIERRLDLVLLRQALRAQRLADDADPPPRRLRPRGRP</sequence>
<dbReference type="Proteomes" id="UP000321638">
    <property type="component" value="Unassembled WGS sequence"/>
</dbReference>
<dbReference type="Pfam" id="PF13551">
    <property type="entry name" value="HTH_29"/>
    <property type="match status" value="1"/>
</dbReference>
<proteinExistence type="predicted"/>
<evidence type="ECO:0000313" key="3">
    <source>
        <dbReference type="Proteomes" id="UP000321638"/>
    </source>
</evidence>
<dbReference type="AlphaFoldDB" id="A0A5C8PN33"/>
<feature type="region of interest" description="Disordered" evidence="1">
    <location>
        <begin position="1"/>
        <end position="32"/>
    </location>
</feature>
<keyword evidence="3" id="KW-1185">Reference proteome</keyword>
<protein>
    <submittedName>
        <fullName evidence="2">Helix-turn-helix domain-containing protein</fullName>
    </submittedName>
</protein>
<dbReference type="SUPFAM" id="SSF46689">
    <property type="entry name" value="Homeodomain-like"/>
    <property type="match status" value="1"/>
</dbReference>
<comment type="caution">
    <text evidence="2">The sequence shown here is derived from an EMBL/GenBank/DDBJ whole genome shotgun (WGS) entry which is preliminary data.</text>
</comment>
<accession>A0A5C8PN33</accession>
<evidence type="ECO:0000313" key="2">
    <source>
        <dbReference type="EMBL" id="TXL75186.1"/>
    </source>
</evidence>
<evidence type="ECO:0000256" key="1">
    <source>
        <dbReference type="SAM" id="MobiDB-lite"/>
    </source>
</evidence>